<feature type="compositionally biased region" description="Basic and acidic residues" evidence="11">
    <location>
        <begin position="727"/>
        <end position="738"/>
    </location>
</feature>
<dbReference type="RefSeq" id="XP_029729155.2">
    <property type="nucleotide sequence ID" value="XM_029873295.2"/>
</dbReference>
<dbReference type="PROSITE" id="PS51802">
    <property type="entry name" value="ZF_CCHHC"/>
    <property type="match status" value="1"/>
</dbReference>
<dbReference type="Gene3D" id="1.10.150.50">
    <property type="entry name" value="Transcription Factor, Ets-1"/>
    <property type="match status" value="1"/>
</dbReference>
<dbReference type="InterPro" id="IPR050548">
    <property type="entry name" value="PcG_chromatin_remod_factors"/>
</dbReference>
<protein>
    <recommendedName>
        <fullName evidence="12">SAM domain-containing protein</fullName>
    </recommendedName>
</protein>
<evidence type="ECO:0000256" key="4">
    <source>
        <dbReference type="ARBA" id="ARBA00022771"/>
    </source>
</evidence>
<evidence type="ECO:0000313" key="13">
    <source>
        <dbReference type="EnsemblMetazoa" id="AALFPA23_019855.P29238"/>
    </source>
</evidence>
<feature type="compositionally biased region" description="Basic residues" evidence="11">
    <location>
        <begin position="699"/>
        <end position="713"/>
    </location>
</feature>
<evidence type="ECO:0000256" key="11">
    <source>
        <dbReference type="SAM" id="MobiDB-lite"/>
    </source>
</evidence>
<feature type="compositionally biased region" description="Low complexity" evidence="11">
    <location>
        <begin position="316"/>
        <end position="334"/>
    </location>
</feature>
<dbReference type="SUPFAM" id="SSF63748">
    <property type="entry name" value="Tudor/PWWP/MBT"/>
    <property type="match status" value="3"/>
</dbReference>
<name>A0ABM1ZMB1_AEDAL</name>
<dbReference type="InterPro" id="IPR013761">
    <property type="entry name" value="SAM/pointed_sf"/>
</dbReference>
<dbReference type="EnsemblMetazoa" id="AALFPA23_019855.R29242">
    <property type="protein sequence ID" value="AALFPA23_019855.P29242"/>
    <property type="gene ID" value="AALFPA23_019855"/>
</dbReference>
<keyword evidence="5" id="KW-0862">Zinc</keyword>
<feature type="compositionally biased region" description="Basic and acidic residues" evidence="11">
    <location>
        <begin position="671"/>
        <end position="687"/>
    </location>
</feature>
<keyword evidence="4" id="KW-0863">Zinc-finger</keyword>
<feature type="repeat" description="MBT" evidence="10">
    <location>
        <begin position="1001"/>
        <end position="1099"/>
    </location>
</feature>
<evidence type="ECO:0000256" key="7">
    <source>
        <dbReference type="ARBA" id="ARBA00023015"/>
    </source>
</evidence>
<keyword evidence="8" id="KW-0804">Transcription</keyword>
<dbReference type="RefSeq" id="XP_029729154.2">
    <property type="nucleotide sequence ID" value="XM_029873294.2"/>
</dbReference>
<dbReference type="SMART" id="SM00454">
    <property type="entry name" value="SAM"/>
    <property type="match status" value="1"/>
</dbReference>
<keyword evidence="7" id="KW-0805">Transcription regulation</keyword>
<dbReference type="Proteomes" id="UP000069940">
    <property type="component" value="Unassembled WGS sequence"/>
</dbReference>
<dbReference type="EnsemblMetazoa" id="AALFPA23_019855.R29237">
    <property type="protein sequence ID" value="AALFPA23_019855.P29237"/>
    <property type="gene ID" value="AALFPA23_019855"/>
</dbReference>
<evidence type="ECO:0000256" key="3">
    <source>
        <dbReference type="ARBA" id="ARBA00022737"/>
    </source>
</evidence>
<feature type="compositionally biased region" description="Basic and acidic residues" evidence="11">
    <location>
        <begin position="608"/>
        <end position="622"/>
    </location>
</feature>
<dbReference type="CDD" id="cd20102">
    <property type="entry name" value="MBT_L3MBTL1-like_rpt2"/>
    <property type="match status" value="1"/>
</dbReference>
<feature type="repeat" description="MBT" evidence="10">
    <location>
        <begin position="1213"/>
        <end position="1314"/>
    </location>
</feature>
<dbReference type="GeneID" id="109412531"/>
<dbReference type="RefSeq" id="XP_019541705.3">
    <property type="nucleotide sequence ID" value="XM_019686160.3"/>
</dbReference>
<accession>A0ABM1ZMB1</accession>
<feature type="domain" description="SAM" evidence="12">
    <location>
        <begin position="1483"/>
        <end position="1547"/>
    </location>
</feature>
<evidence type="ECO:0000313" key="14">
    <source>
        <dbReference type="Proteomes" id="UP000069940"/>
    </source>
</evidence>
<dbReference type="EnsemblMetazoa" id="AALFPA23_019855.R29243">
    <property type="protein sequence ID" value="AALFPA23_019855.P29243"/>
    <property type="gene ID" value="AALFPA23_019855"/>
</dbReference>
<feature type="repeat" description="MBT" evidence="10">
    <location>
        <begin position="1106"/>
        <end position="1205"/>
    </location>
</feature>
<evidence type="ECO:0000256" key="2">
    <source>
        <dbReference type="ARBA" id="ARBA00022723"/>
    </source>
</evidence>
<dbReference type="PROSITE" id="PS50105">
    <property type="entry name" value="SAM_DOMAIN"/>
    <property type="match status" value="1"/>
</dbReference>
<dbReference type="SMART" id="SM00561">
    <property type="entry name" value="MBT"/>
    <property type="match status" value="3"/>
</dbReference>
<feature type="compositionally biased region" description="Low complexity" evidence="11">
    <location>
        <begin position="532"/>
        <end position="555"/>
    </location>
</feature>
<evidence type="ECO:0000259" key="12">
    <source>
        <dbReference type="PROSITE" id="PS50105"/>
    </source>
</evidence>
<dbReference type="Gene3D" id="2.30.30.140">
    <property type="match status" value="3"/>
</dbReference>
<organism evidence="13 14">
    <name type="scientific">Aedes albopictus</name>
    <name type="common">Asian tiger mosquito</name>
    <name type="synonym">Stegomyia albopicta</name>
    <dbReference type="NCBI Taxonomy" id="7160"/>
    <lineage>
        <taxon>Eukaryota</taxon>
        <taxon>Metazoa</taxon>
        <taxon>Ecdysozoa</taxon>
        <taxon>Arthropoda</taxon>
        <taxon>Hexapoda</taxon>
        <taxon>Insecta</taxon>
        <taxon>Pterygota</taxon>
        <taxon>Neoptera</taxon>
        <taxon>Endopterygota</taxon>
        <taxon>Diptera</taxon>
        <taxon>Nematocera</taxon>
        <taxon>Culicoidea</taxon>
        <taxon>Culicidae</taxon>
        <taxon>Culicinae</taxon>
        <taxon>Aedini</taxon>
        <taxon>Aedes</taxon>
        <taxon>Stegomyia</taxon>
    </lineage>
</organism>
<dbReference type="Pfam" id="PF02820">
    <property type="entry name" value="MBT"/>
    <property type="match status" value="3"/>
</dbReference>
<comment type="subcellular location">
    <subcellularLocation>
        <location evidence="1">Nucleus</location>
    </subcellularLocation>
</comment>
<reference evidence="13" key="2">
    <citation type="submission" date="2025-05" db="UniProtKB">
        <authorList>
            <consortium name="EnsemblMetazoa"/>
        </authorList>
    </citation>
    <scope>IDENTIFICATION</scope>
    <source>
        <strain evidence="13">Foshan</strain>
    </source>
</reference>
<feature type="region of interest" description="Disordered" evidence="11">
    <location>
        <begin position="938"/>
        <end position="958"/>
    </location>
</feature>
<dbReference type="PANTHER" id="PTHR12247:SF131">
    <property type="entry name" value="LD05287P"/>
    <property type="match status" value="1"/>
</dbReference>
<keyword evidence="14" id="KW-1185">Reference proteome</keyword>
<evidence type="ECO:0000256" key="8">
    <source>
        <dbReference type="ARBA" id="ARBA00023163"/>
    </source>
</evidence>
<feature type="compositionally biased region" description="Basic and acidic residues" evidence="11">
    <location>
        <begin position="789"/>
        <end position="803"/>
    </location>
</feature>
<dbReference type="RefSeq" id="XP_062708291.1">
    <property type="nucleotide sequence ID" value="XM_062852307.1"/>
</dbReference>
<dbReference type="InterPro" id="IPR001660">
    <property type="entry name" value="SAM"/>
</dbReference>
<dbReference type="PANTHER" id="PTHR12247">
    <property type="entry name" value="POLYCOMB GROUP PROTEIN"/>
    <property type="match status" value="1"/>
</dbReference>
<evidence type="ECO:0000256" key="6">
    <source>
        <dbReference type="ARBA" id="ARBA00022853"/>
    </source>
</evidence>
<keyword evidence="3" id="KW-0677">Repeat</keyword>
<evidence type="ECO:0000256" key="5">
    <source>
        <dbReference type="ARBA" id="ARBA00022833"/>
    </source>
</evidence>
<feature type="compositionally biased region" description="Polar residues" evidence="11">
    <location>
        <begin position="590"/>
        <end position="603"/>
    </location>
</feature>
<feature type="region of interest" description="Disordered" evidence="11">
    <location>
        <begin position="778"/>
        <end position="803"/>
    </location>
</feature>
<evidence type="ECO:0000256" key="10">
    <source>
        <dbReference type="PROSITE-ProRule" id="PRU00459"/>
    </source>
</evidence>
<dbReference type="EnsemblMetazoa" id="AALFPA23_019855.R29238">
    <property type="protein sequence ID" value="AALFPA23_019855.P29238"/>
    <property type="gene ID" value="AALFPA23_019855"/>
</dbReference>
<keyword evidence="6" id="KW-0156">Chromatin regulator</keyword>
<proteinExistence type="predicted"/>
<dbReference type="SUPFAM" id="SSF47769">
    <property type="entry name" value="SAM/Pointed domain"/>
    <property type="match status" value="1"/>
</dbReference>
<dbReference type="InterPro" id="IPR002515">
    <property type="entry name" value="Znf_C2H2C"/>
</dbReference>
<keyword evidence="9" id="KW-0539">Nucleus</keyword>
<reference evidence="14" key="1">
    <citation type="journal article" date="2015" name="Proc. Natl. Acad. Sci. U.S.A.">
        <title>Genome sequence of the Asian Tiger mosquito, Aedes albopictus, reveals insights into its biology, genetics, and evolution.</title>
        <authorList>
            <person name="Chen X.G."/>
            <person name="Jiang X."/>
            <person name="Gu J."/>
            <person name="Xu M."/>
            <person name="Wu Y."/>
            <person name="Deng Y."/>
            <person name="Zhang C."/>
            <person name="Bonizzoni M."/>
            <person name="Dermauw W."/>
            <person name="Vontas J."/>
            <person name="Armbruster P."/>
            <person name="Huang X."/>
            <person name="Yang Y."/>
            <person name="Zhang H."/>
            <person name="He W."/>
            <person name="Peng H."/>
            <person name="Liu Y."/>
            <person name="Wu K."/>
            <person name="Chen J."/>
            <person name="Lirakis M."/>
            <person name="Topalis P."/>
            <person name="Van Leeuwen T."/>
            <person name="Hall A.B."/>
            <person name="Jiang X."/>
            <person name="Thorpe C."/>
            <person name="Mueller R.L."/>
            <person name="Sun C."/>
            <person name="Waterhouse R.M."/>
            <person name="Yan G."/>
            <person name="Tu Z.J."/>
            <person name="Fang X."/>
            <person name="James A.A."/>
        </authorList>
    </citation>
    <scope>NUCLEOTIDE SEQUENCE [LARGE SCALE GENOMIC DNA]</scope>
    <source>
        <strain evidence="14">Foshan</strain>
    </source>
</reference>
<keyword evidence="2" id="KW-0479">Metal-binding</keyword>
<dbReference type="CDD" id="cd20103">
    <property type="entry name" value="MBT_L3MBTL1-like_rpt3"/>
    <property type="match status" value="1"/>
</dbReference>
<evidence type="ECO:0000256" key="1">
    <source>
        <dbReference type="ARBA" id="ARBA00004123"/>
    </source>
</evidence>
<feature type="compositionally biased region" description="Polar residues" evidence="11">
    <location>
        <begin position="739"/>
        <end position="748"/>
    </location>
</feature>
<feature type="region of interest" description="Disordered" evidence="11">
    <location>
        <begin position="497"/>
        <end position="763"/>
    </location>
</feature>
<feature type="region of interest" description="Disordered" evidence="11">
    <location>
        <begin position="316"/>
        <end position="337"/>
    </location>
</feature>
<evidence type="ECO:0000256" key="9">
    <source>
        <dbReference type="ARBA" id="ARBA00023242"/>
    </source>
</evidence>
<sequence length="1555" mass="171512">MMDPDESDLIDKLISPTGSFGTGAQQKVIVQRNSPILFPGGTPLTINATSSLLVPNSVPLTVTPQQLTFATAPTGVDAGGTLTMTSSGGGGAGVDSTSVIVLNKDTPLPPGAFPINVVAADPQQHHHQAQFVHGGTMQKVIVAAANPGTSGTASGHAGVQILSTGTMKTFQQKMHTPGFKVQIGNTNIMSLQQKIITPLNHQAPQGPPSMTMIQPSPLAMPGTTADLKRLPSSIKILKPIAPKPVIGNYGGTVIKPAQDGSIQNPSQGASSVCHHVLPFGTTIKVTAGNEQLPLAISKPQQIIQPPALIQQQAQYQPPQPQLPQMQSIPQPQSPSTSTLLKQIRPVSPATMATQPTTVLSSPTQNKVIINKIIYKPPDSHLGPGPTAGQPRIVAATPPLSPVSIPELKRKIIIANNTNRARLPSPTAIPQRSTTIQPAQTQIIVQAANPTLPLAPALAAARTTIDNIPPTTMQAVISSCSSSNITVTPMLVEPPPPAVFPSTLVDTQPKQPDDVPESSEPSSFHSSFEEFSKSISQGSSSQVDASETEVSSTTTEQMMGGPEDQETKEDDDEAAEEEEDETEMQIEPEDFNSSQGSDRSNTLNDDNENANKDEMEEMQDKLPEGLQTPTKKQDEATAASEDALSEQLMSPRLQKRANSDAQHHTSPARARRLSEPSKPDDAPEENKDVPPMPKPLAVIKKTRNRRSVSRRSRSSKSSSIHSLLLCNEKLETESDESRSLKTSASSLHTISPPKKEDTLDSPPAYDQDKLQAAIEDYKKKQAMVKSQSKSRSESRSVVDRDEKEEKDFIEGDFGSTPSDLIKWNDGIGFMRSSFLHFQFNQFGLVEPMDVKEYLKHVNTNVYDSFKDPVASRQSIKTAKKKRKTPNAEGSYHCKGCRARGTAGDFATPDYCSIACIRKTKNVSLLDSIAYSKTLQRKGIGSSESSASNSTPFPTSDDDSLGSSLNFANAFKDKTGVSHKESNSSRPIVHEATATQDFNQPKFSWESYLTKTQGTPSPLNLFTNPYPTGVNRFRVGMKLEAIDPENNSLFCVCSVVEVRGYRLKLTFDGYSRDFDFWVNADSLDIFPPNWCQLTKRILQPPNGYDVDFSWNKYLKEKQAIPAPKHLFKHLNEMSNENKFEIGMSLEADDLKKSGKVCVASVTDKIDNRILVHFDGWDERYDYWVDIRSPYIHHIDWHHENGYNITPPPDWNKGEFEWAKYIRLKSRRIGKAIIPADQSLFATRQPMDFKPGMKLEVVDRKNQMLIRPATVVATDGYEIKVCFDGWPNFYSFWIEDDSSDIHPMNWCKRTYHPIEFPPDHRPASIKSTCEVSFCLGQGNAKILSKSFHKRGVECPYKANNWLLEDRKKLRLTHEQIITQNSSRAPQVPLLPEAPPAKKIKKEPEEPLPTQPELAASTPTLRTTVQTSTPSNGSTVALDPLIKTALPVIADFGPRLRQSYKLWKSTSRILDRCTDGMSDYDRNPLGWSVDDVASYVERFPGCSTVGNQIREEQVNGMAFLSMTQEDLMKYLDVKLGPAIKLYNRIIHLRLQVERHFIKF</sequence>
<dbReference type="InterPro" id="IPR004092">
    <property type="entry name" value="Mbt"/>
</dbReference>
<feature type="compositionally biased region" description="Acidic residues" evidence="11">
    <location>
        <begin position="562"/>
        <end position="589"/>
    </location>
</feature>
<dbReference type="CDD" id="cd20101">
    <property type="entry name" value="MBT_L3MBTL1-like_rpt1"/>
    <property type="match status" value="1"/>
</dbReference>
<dbReference type="PROSITE" id="PS51079">
    <property type="entry name" value="MBT"/>
    <property type="match status" value="3"/>
</dbReference>